<evidence type="ECO:0000313" key="2">
    <source>
        <dbReference type="EMBL" id="KAL0910235.1"/>
    </source>
</evidence>
<reference evidence="2 3" key="1">
    <citation type="journal article" date="2024" name="Plant Biotechnol. J.">
        <title>Dendrobium thyrsiflorum genome and its molecular insights into genes involved in important horticultural traits.</title>
        <authorList>
            <person name="Chen B."/>
            <person name="Wang J.Y."/>
            <person name="Zheng P.J."/>
            <person name="Li K.L."/>
            <person name="Liang Y.M."/>
            <person name="Chen X.F."/>
            <person name="Zhang C."/>
            <person name="Zhao X."/>
            <person name="He X."/>
            <person name="Zhang G.Q."/>
            <person name="Liu Z.J."/>
            <person name="Xu Q."/>
        </authorList>
    </citation>
    <scope>NUCLEOTIDE SEQUENCE [LARGE SCALE GENOMIC DNA]</scope>
    <source>
        <strain evidence="2">GZMU011</strain>
    </source>
</reference>
<dbReference type="InterPro" id="IPR016639">
    <property type="entry name" value="GST_Omega/GSH"/>
</dbReference>
<evidence type="ECO:0000313" key="3">
    <source>
        <dbReference type="Proteomes" id="UP001552299"/>
    </source>
</evidence>
<dbReference type="EMBL" id="JANQDX010000016">
    <property type="protein sequence ID" value="KAL0910235.1"/>
    <property type="molecule type" value="Genomic_DNA"/>
</dbReference>
<organism evidence="2 3">
    <name type="scientific">Dendrobium thyrsiflorum</name>
    <name type="common">Pinecone-like raceme dendrobium</name>
    <name type="synonym">Orchid</name>
    <dbReference type="NCBI Taxonomy" id="117978"/>
    <lineage>
        <taxon>Eukaryota</taxon>
        <taxon>Viridiplantae</taxon>
        <taxon>Streptophyta</taxon>
        <taxon>Embryophyta</taxon>
        <taxon>Tracheophyta</taxon>
        <taxon>Spermatophyta</taxon>
        <taxon>Magnoliopsida</taxon>
        <taxon>Liliopsida</taxon>
        <taxon>Asparagales</taxon>
        <taxon>Orchidaceae</taxon>
        <taxon>Epidendroideae</taxon>
        <taxon>Malaxideae</taxon>
        <taxon>Dendrobiinae</taxon>
        <taxon>Dendrobium</taxon>
    </lineage>
</organism>
<dbReference type="Proteomes" id="UP001552299">
    <property type="component" value="Unassembled WGS sequence"/>
</dbReference>
<feature type="region of interest" description="Disordered" evidence="1">
    <location>
        <begin position="50"/>
        <end position="89"/>
    </location>
</feature>
<keyword evidence="3" id="KW-1185">Reference proteome</keyword>
<evidence type="ECO:0000256" key="1">
    <source>
        <dbReference type="SAM" id="MobiDB-lite"/>
    </source>
</evidence>
<dbReference type="AlphaFoldDB" id="A0ABD0UCK8"/>
<name>A0ABD0UCK8_DENTH</name>
<dbReference type="SUPFAM" id="SSF47616">
    <property type="entry name" value="GST C-terminal domain-like"/>
    <property type="match status" value="1"/>
</dbReference>
<dbReference type="Gene3D" id="1.20.1050.10">
    <property type="match status" value="1"/>
</dbReference>
<feature type="compositionally biased region" description="Polar residues" evidence="1">
    <location>
        <begin position="50"/>
        <end position="75"/>
    </location>
</feature>
<gene>
    <name evidence="2" type="ORF">M5K25_021195</name>
</gene>
<comment type="caution">
    <text evidence="2">The sequence shown here is derived from an EMBL/GenBank/DDBJ whole genome shotgun (WGS) entry which is preliminary data.</text>
</comment>
<proteinExistence type="predicted"/>
<dbReference type="PANTHER" id="PTHR32419">
    <property type="entry name" value="GLUTATHIONYL-HYDROQUINONE REDUCTASE"/>
    <property type="match status" value="1"/>
</dbReference>
<dbReference type="InterPro" id="IPR036282">
    <property type="entry name" value="Glutathione-S-Trfase_C_sf"/>
</dbReference>
<sequence length="213" mass="24044">MGPGERIVSIYVTSRDAVRVENEHRFEPDPPIRVVFTTVIHKQLSSADFSCKNLSSPTHSATTGLPRSQDSNRTLPQLRKPSPRTPSSARFSRWFQDSFKNCSQQLISPKKKKEKNCCSSSTSTATAATCCSSTPWVYSVHFKCNKKLLREYPNLFNYTKDIYQIPGISSTVNMEHIKKHYYGSHPSINPHGVIPIGSSTDYSASHDRDRFNN</sequence>
<accession>A0ABD0UCK8</accession>
<protein>
    <submittedName>
        <fullName evidence="2">Uncharacterized protein</fullName>
    </submittedName>
</protein>
<dbReference type="PANTHER" id="PTHR32419:SF6">
    <property type="entry name" value="GLUTATHIONE S-TRANSFERASE OMEGA-LIKE 1-RELATED"/>
    <property type="match status" value="1"/>
</dbReference>